<dbReference type="PANTHER" id="PTHR23088:SF27">
    <property type="entry name" value="DEAMINATED GLUTATHIONE AMIDASE"/>
    <property type="match status" value="1"/>
</dbReference>
<evidence type="ECO:0000256" key="1">
    <source>
        <dbReference type="ARBA" id="ARBA00010613"/>
    </source>
</evidence>
<dbReference type="CDD" id="cd07583">
    <property type="entry name" value="nitrilase_5"/>
    <property type="match status" value="1"/>
</dbReference>
<keyword evidence="3" id="KW-0378">Hydrolase</keyword>
<dbReference type="InterPro" id="IPR001110">
    <property type="entry name" value="UPF0012_CS"/>
</dbReference>
<name>A0AAP6ZX12_PAEAL</name>
<dbReference type="EMBL" id="JABFOR010000001">
    <property type="protein sequence ID" value="NOJ68972.1"/>
    <property type="molecule type" value="Genomic_DNA"/>
</dbReference>
<comment type="similarity">
    <text evidence="1">Belongs to the carbon-nitrogen hydrolase superfamily. NIT1/NIT2 family.</text>
</comment>
<dbReference type="RefSeq" id="WP_171414278.1">
    <property type="nucleotide sequence ID" value="NZ_JABFOR010000001.1"/>
</dbReference>
<dbReference type="Proteomes" id="UP000552038">
    <property type="component" value="Unassembled WGS sequence"/>
</dbReference>
<dbReference type="AlphaFoldDB" id="A0AAP6ZX12"/>
<dbReference type="PROSITE" id="PS01227">
    <property type="entry name" value="UPF0012"/>
    <property type="match status" value="1"/>
</dbReference>
<dbReference type="PANTHER" id="PTHR23088">
    <property type="entry name" value="NITRILASE-RELATED"/>
    <property type="match status" value="1"/>
</dbReference>
<dbReference type="SUPFAM" id="SSF56317">
    <property type="entry name" value="Carbon-nitrogen hydrolase"/>
    <property type="match status" value="1"/>
</dbReference>
<evidence type="ECO:0000259" key="2">
    <source>
        <dbReference type="PROSITE" id="PS50263"/>
    </source>
</evidence>
<reference evidence="3 4" key="1">
    <citation type="submission" date="2020-05" db="EMBL/GenBank/DDBJ databases">
        <title>Whole genome sequencing and identification of novel metabolites from Paenibacillus alvei strain JR949.</title>
        <authorList>
            <person name="Rajendhran J."/>
            <person name="Sree Pranav P."/>
            <person name="Mahalakshmi B."/>
            <person name="Karthikeyan R."/>
        </authorList>
    </citation>
    <scope>NUCLEOTIDE SEQUENCE [LARGE SCALE GENOMIC DNA]</scope>
    <source>
        <strain evidence="3 4">JR949</strain>
    </source>
</reference>
<evidence type="ECO:0000313" key="3">
    <source>
        <dbReference type="EMBL" id="NOJ68972.1"/>
    </source>
</evidence>
<organism evidence="3 4">
    <name type="scientific">Paenibacillus alvei</name>
    <name type="common">Bacillus alvei</name>
    <dbReference type="NCBI Taxonomy" id="44250"/>
    <lineage>
        <taxon>Bacteria</taxon>
        <taxon>Bacillati</taxon>
        <taxon>Bacillota</taxon>
        <taxon>Bacilli</taxon>
        <taxon>Bacillales</taxon>
        <taxon>Paenibacillaceae</taxon>
        <taxon>Paenibacillus</taxon>
    </lineage>
</organism>
<dbReference type="InterPro" id="IPR036526">
    <property type="entry name" value="C-N_Hydrolase_sf"/>
</dbReference>
<dbReference type="InterPro" id="IPR003010">
    <property type="entry name" value="C-N_Hydrolase"/>
</dbReference>
<dbReference type="PROSITE" id="PS50263">
    <property type="entry name" value="CN_HYDROLASE"/>
    <property type="match status" value="1"/>
</dbReference>
<dbReference type="Gene3D" id="3.60.110.10">
    <property type="entry name" value="Carbon-nitrogen hydrolase"/>
    <property type="match status" value="1"/>
</dbReference>
<protein>
    <submittedName>
        <fullName evidence="3">Carbon-nitrogen family hydrolase</fullName>
    </submittedName>
</protein>
<dbReference type="Pfam" id="PF00795">
    <property type="entry name" value="CN_hydrolase"/>
    <property type="match status" value="1"/>
</dbReference>
<gene>
    <name evidence="3" type="ORF">HMI46_00200</name>
</gene>
<sequence length="285" mass="31756">MTKLWNVCAIQMDVAIGEPDKNLESVLHLIGKAMDRDNKPDVIVLPEMWNTGYALERIQDIADVNGQQTQQMLTMLAARYGVNIVGGSVSVREGNQIYNRVYVASRNGDIVSSYDKVHLFQLMDEHIYLSAGNGLGTFMLDGVKCGVIICYDLRFPEWSRTMALQGTEVLFVPAEWPHPRLHHWNTLLMARAIENQMYVVACNRVGTSKGTNGQETTFFGHSAIIDPWGETIAAAGEKEALVQAPIALPLVQEVRGRIPVFADRRESLYQSAVATYGNTFKSDHL</sequence>
<accession>A0AAP6ZX12</accession>
<proteinExistence type="inferred from homology"/>
<comment type="caution">
    <text evidence="3">The sequence shown here is derived from an EMBL/GenBank/DDBJ whole genome shotgun (WGS) entry which is preliminary data.</text>
</comment>
<dbReference type="GO" id="GO:0016787">
    <property type="term" value="F:hydrolase activity"/>
    <property type="evidence" value="ECO:0007669"/>
    <property type="project" value="UniProtKB-KW"/>
</dbReference>
<feature type="domain" description="CN hydrolase" evidence="2">
    <location>
        <begin position="5"/>
        <end position="248"/>
    </location>
</feature>
<evidence type="ECO:0000313" key="4">
    <source>
        <dbReference type="Proteomes" id="UP000552038"/>
    </source>
</evidence>